<evidence type="ECO:0000256" key="1">
    <source>
        <dbReference type="ARBA" id="ARBA00007447"/>
    </source>
</evidence>
<feature type="transmembrane region" description="Helical" evidence="6">
    <location>
        <begin position="468"/>
        <end position="492"/>
    </location>
</feature>
<keyword evidence="6" id="KW-0472">Membrane</keyword>
<accession>A0AAU9J9Q3</accession>
<name>A0AAU9J9Q3_9CILI</name>
<dbReference type="GO" id="GO:0006508">
    <property type="term" value="P:proteolysis"/>
    <property type="evidence" value="ECO:0007669"/>
    <property type="project" value="UniProtKB-KW"/>
</dbReference>
<dbReference type="GO" id="GO:0004190">
    <property type="term" value="F:aspartic-type endopeptidase activity"/>
    <property type="evidence" value="ECO:0007669"/>
    <property type="project" value="UniProtKB-KW"/>
</dbReference>
<evidence type="ECO:0000256" key="3">
    <source>
        <dbReference type="ARBA" id="ARBA00022750"/>
    </source>
</evidence>
<reference evidence="8" key="1">
    <citation type="submission" date="2021-09" db="EMBL/GenBank/DDBJ databases">
        <authorList>
            <consortium name="AG Swart"/>
            <person name="Singh M."/>
            <person name="Singh A."/>
            <person name="Seah K."/>
            <person name="Emmerich C."/>
        </authorList>
    </citation>
    <scope>NUCLEOTIDE SEQUENCE</scope>
    <source>
        <strain evidence="8">ATCC30299</strain>
    </source>
</reference>
<dbReference type="SUPFAM" id="SSF57850">
    <property type="entry name" value="RING/U-box"/>
    <property type="match status" value="1"/>
</dbReference>
<dbReference type="EMBL" id="CAJZBQ010000026">
    <property type="protein sequence ID" value="CAG9320683.1"/>
    <property type="molecule type" value="Genomic_DNA"/>
</dbReference>
<sequence>MIILFIFLSLAEALISVPLYKELKPLTNILNKPHPFSLRRLSSSSAVTNYENYQYYTQIGVGTPPQNFTAAVSLKYSWIFIDNKNCSQCRDSTIKFDSNSSSTFQSGNKYLTLGKLEGYTGKDTVKLGDVVAESQGILLLNKESGIDTLKSDGILGLGFTTSNDENPSILSILYAQNDISHKIFSIYLNDCNSPSDLPDYGPSVLMIDGHDINKYSAESNFTYIKAANSNGSWQMDFDSASFDGVIYTSGSAAIITPGTSFILGPTDIINDILKRLHNNYNCFGFNDKDLSCNCNSNYPDFILQISGVKFTVKPTAYLMKSGLFCVPTFDYSAIPNISNAWVLGDPFLRRFYSLYDMDNMKIGFATVGHTSQISYNNSSSSNSSGSGSSGTNSTSGSNSTNSGSGSGTSGNGSGTTNPPTGSGSNGSGTHNSTGSGSNNSGTPNSTDSGGTNSNNSSSSDSSDDNWKLILAIALPVSAVFIALVAFLAILFIKIRKSRKSVQKTLEEEDFRTREEAQAQVASNNFPDKDYQSKETAAYSAFGPFKQCGICASMLPAKALIGFPCDHYFCKVDLKHFLEKNINENSMEPAIRCPINNCPGEINSIAVQSLWDEFQKNHAISINLSSISLELKNNEIADAEKNGNAL</sequence>
<dbReference type="InterPro" id="IPR001461">
    <property type="entry name" value="Aspartic_peptidase_A1"/>
</dbReference>
<gene>
    <name evidence="8" type="ORF">BSTOLATCC_MIC27154</name>
</gene>
<evidence type="ECO:0000256" key="5">
    <source>
        <dbReference type="SAM" id="MobiDB-lite"/>
    </source>
</evidence>
<keyword evidence="6" id="KW-1133">Transmembrane helix</keyword>
<evidence type="ECO:0000256" key="4">
    <source>
        <dbReference type="ARBA" id="ARBA00022801"/>
    </source>
</evidence>
<evidence type="ECO:0000259" key="7">
    <source>
        <dbReference type="PROSITE" id="PS51767"/>
    </source>
</evidence>
<comment type="caution">
    <text evidence="8">The sequence shown here is derived from an EMBL/GenBank/DDBJ whole genome shotgun (WGS) entry which is preliminary data.</text>
</comment>
<evidence type="ECO:0000256" key="2">
    <source>
        <dbReference type="ARBA" id="ARBA00022670"/>
    </source>
</evidence>
<dbReference type="PANTHER" id="PTHR47966">
    <property type="entry name" value="BETA-SITE APP-CLEAVING ENZYME, ISOFORM A-RELATED"/>
    <property type="match status" value="1"/>
</dbReference>
<dbReference type="AlphaFoldDB" id="A0AAU9J9Q3"/>
<dbReference type="Gene3D" id="2.40.70.10">
    <property type="entry name" value="Acid Proteases"/>
    <property type="match status" value="2"/>
</dbReference>
<feature type="region of interest" description="Disordered" evidence="5">
    <location>
        <begin position="375"/>
        <end position="462"/>
    </location>
</feature>
<dbReference type="Pfam" id="PF00026">
    <property type="entry name" value="Asp"/>
    <property type="match status" value="1"/>
</dbReference>
<proteinExistence type="inferred from homology"/>
<dbReference type="PANTHER" id="PTHR47966:SF51">
    <property type="entry name" value="BETA-SITE APP-CLEAVING ENZYME, ISOFORM A-RELATED"/>
    <property type="match status" value="1"/>
</dbReference>
<keyword evidence="6" id="KW-0812">Transmembrane</keyword>
<dbReference type="InterPro" id="IPR033121">
    <property type="entry name" value="PEPTIDASE_A1"/>
</dbReference>
<feature type="compositionally biased region" description="Low complexity" evidence="5">
    <location>
        <begin position="376"/>
        <end position="403"/>
    </location>
</feature>
<keyword evidence="4" id="KW-0378">Hydrolase</keyword>
<feature type="domain" description="Peptidase A1" evidence="7">
    <location>
        <begin position="55"/>
        <end position="365"/>
    </location>
</feature>
<dbReference type="InterPro" id="IPR013083">
    <property type="entry name" value="Znf_RING/FYVE/PHD"/>
</dbReference>
<evidence type="ECO:0000313" key="9">
    <source>
        <dbReference type="Proteomes" id="UP001162131"/>
    </source>
</evidence>
<dbReference type="PRINTS" id="PR00792">
    <property type="entry name" value="PEPSIN"/>
</dbReference>
<feature type="compositionally biased region" description="Gly residues" evidence="5">
    <location>
        <begin position="404"/>
        <end position="413"/>
    </location>
</feature>
<dbReference type="CDD" id="cd05471">
    <property type="entry name" value="pepsin_like"/>
    <property type="match status" value="1"/>
</dbReference>
<dbReference type="SUPFAM" id="SSF50630">
    <property type="entry name" value="Acid proteases"/>
    <property type="match status" value="1"/>
</dbReference>
<protein>
    <recommendedName>
        <fullName evidence="7">Peptidase A1 domain-containing protein</fullName>
    </recommendedName>
</protein>
<keyword evidence="2" id="KW-0645">Protease</keyword>
<keyword evidence="9" id="KW-1185">Reference proteome</keyword>
<feature type="compositionally biased region" description="Low complexity" evidence="5">
    <location>
        <begin position="414"/>
        <end position="460"/>
    </location>
</feature>
<dbReference type="Proteomes" id="UP001162131">
    <property type="component" value="Unassembled WGS sequence"/>
</dbReference>
<comment type="similarity">
    <text evidence="1">Belongs to the peptidase A1 family.</text>
</comment>
<organism evidence="8 9">
    <name type="scientific">Blepharisma stoltei</name>
    <dbReference type="NCBI Taxonomy" id="1481888"/>
    <lineage>
        <taxon>Eukaryota</taxon>
        <taxon>Sar</taxon>
        <taxon>Alveolata</taxon>
        <taxon>Ciliophora</taxon>
        <taxon>Postciliodesmatophora</taxon>
        <taxon>Heterotrichea</taxon>
        <taxon>Heterotrichida</taxon>
        <taxon>Blepharismidae</taxon>
        <taxon>Blepharisma</taxon>
    </lineage>
</organism>
<keyword evidence="3" id="KW-0064">Aspartyl protease</keyword>
<evidence type="ECO:0000256" key="6">
    <source>
        <dbReference type="SAM" id="Phobius"/>
    </source>
</evidence>
<evidence type="ECO:0000313" key="8">
    <source>
        <dbReference type="EMBL" id="CAG9320683.1"/>
    </source>
</evidence>
<dbReference type="Gene3D" id="3.30.40.10">
    <property type="entry name" value="Zinc/RING finger domain, C3HC4 (zinc finger)"/>
    <property type="match status" value="1"/>
</dbReference>
<dbReference type="InterPro" id="IPR021109">
    <property type="entry name" value="Peptidase_aspartic_dom_sf"/>
</dbReference>
<dbReference type="InterPro" id="IPR034164">
    <property type="entry name" value="Pepsin-like_dom"/>
</dbReference>
<dbReference type="PROSITE" id="PS51767">
    <property type="entry name" value="PEPTIDASE_A1"/>
    <property type="match status" value="1"/>
</dbReference>